<evidence type="ECO:0000256" key="2">
    <source>
        <dbReference type="ARBA" id="ARBA00009765"/>
    </source>
</evidence>
<evidence type="ECO:0000313" key="20">
    <source>
        <dbReference type="Proteomes" id="UP000192596"/>
    </source>
</evidence>
<gene>
    <name evidence="19" type="ORF">B0A48_15118</name>
</gene>
<keyword evidence="8 18" id="KW-1133">Transmembrane helix</keyword>
<comment type="subcellular location">
    <subcellularLocation>
        <location evidence="1">Mitochondrion inner membrane</location>
        <topology evidence="1">Multi-pass membrane protein</topology>
    </subcellularLocation>
</comment>
<feature type="transmembrane region" description="Helical" evidence="18">
    <location>
        <begin position="776"/>
        <end position="794"/>
    </location>
</feature>
<evidence type="ECO:0000256" key="9">
    <source>
        <dbReference type="ARBA" id="ARBA00023065"/>
    </source>
</evidence>
<comment type="subunit">
    <text evidence="14">Homopentamer. Forms homooligomers. Interacts with MFM1.</text>
</comment>
<reference evidence="20" key="1">
    <citation type="submission" date="2017-03" db="EMBL/GenBank/DDBJ databases">
        <title>Genomes of endolithic fungi from Antarctica.</title>
        <authorList>
            <person name="Coleine C."/>
            <person name="Masonjones S."/>
            <person name="Stajich J.E."/>
        </authorList>
    </citation>
    <scope>NUCLEOTIDE SEQUENCE [LARGE SCALE GENOMIC DNA]</scope>
    <source>
        <strain evidence="20">CCFEE 5527</strain>
    </source>
</reference>
<keyword evidence="10" id="KW-0496">Mitochondrion</keyword>
<evidence type="ECO:0000313" key="19">
    <source>
        <dbReference type="EMBL" id="OQN99269.1"/>
    </source>
</evidence>
<accession>A0A1V8SJK8</accession>
<evidence type="ECO:0000256" key="18">
    <source>
        <dbReference type="SAM" id="Phobius"/>
    </source>
</evidence>
<dbReference type="GO" id="GO:0045016">
    <property type="term" value="P:mitochondrial magnesium ion transmembrane transport"/>
    <property type="evidence" value="ECO:0007669"/>
    <property type="project" value="UniProtKB-ARBA"/>
</dbReference>
<evidence type="ECO:0000256" key="14">
    <source>
        <dbReference type="ARBA" id="ARBA00046701"/>
    </source>
</evidence>
<dbReference type="PANTHER" id="PTHR13890">
    <property type="entry name" value="RNA SPLICING PROTEIN MRS2, MITOCHONDRIAL"/>
    <property type="match status" value="1"/>
</dbReference>
<name>A0A1V8SJK8_9PEZI</name>
<evidence type="ECO:0000256" key="7">
    <source>
        <dbReference type="ARBA" id="ARBA00022946"/>
    </source>
</evidence>
<dbReference type="Gene3D" id="2.40.128.330">
    <property type="match status" value="1"/>
</dbReference>
<dbReference type="AlphaFoldDB" id="A0A1V8SJK8"/>
<keyword evidence="7" id="KW-0809">Transit peptide</keyword>
<proteinExistence type="inferred from homology"/>
<dbReference type="GO" id="GO:0015095">
    <property type="term" value="F:magnesium ion transmembrane transporter activity"/>
    <property type="evidence" value="ECO:0007669"/>
    <property type="project" value="TreeGrafter"/>
</dbReference>
<keyword evidence="11 18" id="KW-0472">Membrane</keyword>
<evidence type="ECO:0000256" key="11">
    <source>
        <dbReference type="ARBA" id="ARBA00023136"/>
    </source>
</evidence>
<dbReference type="InParanoid" id="A0A1V8SJK8"/>
<keyword evidence="5" id="KW-0999">Mitochondrion inner membrane</keyword>
<dbReference type="EMBL" id="NAJO01000041">
    <property type="protein sequence ID" value="OQN99269.1"/>
    <property type="molecule type" value="Genomic_DNA"/>
</dbReference>
<evidence type="ECO:0000256" key="5">
    <source>
        <dbReference type="ARBA" id="ARBA00022792"/>
    </source>
</evidence>
<evidence type="ECO:0000256" key="15">
    <source>
        <dbReference type="ARBA" id="ARBA00071347"/>
    </source>
</evidence>
<evidence type="ECO:0000256" key="13">
    <source>
        <dbReference type="ARBA" id="ARBA00046105"/>
    </source>
</evidence>
<dbReference type="FunFam" id="2.40.128.330:FF:000002">
    <property type="entry name" value="Inner membrane magnesium transporter mrs2"/>
    <property type="match status" value="1"/>
</dbReference>
<evidence type="ECO:0000256" key="6">
    <source>
        <dbReference type="ARBA" id="ARBA00022842"/>
    </source>
</evidence>
<comment type="caution">
    <text evidence="19">The sequence shown here is derived from an EMBL/GenBank/DDBJ whole genome shotgun (WGS) entry which is preliminary data.</text>
</comment>
<dbReference type="FunFam" id="1.20.58.340:FF:000005">
    <property type="entry name" value="Inner membrane magnesium transporter MRS2"/>
    <property type="match status" value="1"/>
</dbReference>
<protein>
    <recommendedName>
        <fullName evidence="15">Mitochondrial inner membrane magnesium transporter MRS2</fullName>
    </recommendedName>
    <alternativeName>
        <fullName evidence="16">Mitochondrial inner membrane magnesium transporter mrs2</fullName>
    </alternativeName>
    <alternativeName>
        <fullName evidence="12 17">RNA-splicing protein MRS2</fullName>
    </alternativeName>
</protein>
<dbReference type="OrthoDB" id="10251508at2759"/>
<evidence type="ECO:0000256" key="1">
    <source>
        <dbReference type="ARBA" id="ARBA00004448"/>
    </source>
</evidence>
<dbReference type="PANTHER" id="PTHR13890:SF0">
    <property type="entry name" value="MAGNESIUM TRANSPORTER MRS2 HOMOLOG, MITOCHONDRIAL"/>
    <property type="match status" value="1"/>
</dbReference>
<comment type="function">
    <text evidence="13">High-conductance magnesium-selective channel that mediates the influx of magnesium into the mitochondrial matrix. Essential for the splicing of mRNA group II introns in mitochondria by affecting mitochondrial magnesium concentrations, which are critical for group II intron splicing. It also suppresses a variety of mitochondrial intron mutations and its absence may disturb the assembly of mitochondrial membrane complexes.</text>
</comment>
<dbReference type="Pfam" id="PF22099">
    <property type="entry name" value="MRS2-like"/>
    <property type="match status" value="1"/>
</dbReference>
<dbReference type="GO" id="GO:0005743">
    <property type="term" value="C:mitochondrial inner membrane"/>
    <property type="evidence" value="ECO:0007669"/>
    <property type="project" value="UniProtKB-SubCell"/>
</dbReference>
<organism evidence="19 20">
    <name type="scientific">Cryoendolithus antarcticus</name>
    <dbReference type="NCBI Taxonomy" id="1507870"/>
    <lineage>
        <taxon>Eukaryota</taxon>
        <taxon>Fungi</taxon>
        <taxon>Dikarya</taxon>
        <taxon>Ascomycota</taxon>
        <taxon>Pezizomycotina</taxon>
        <taxon>Dothideomycetes</taxon>
        <taxon>Dothideomycetidae</taxon>
        <taxon>Cladosporiales</taxon>
        <taxon>Cladosporiaceae</taxon>
        <taxon>Cryoendolithus</taxon>
    </lineage>
</organism>
<comment type="similarity">
    <text evidence="2">Belongs to the CorA metal ion transporter (MIT) (TC 1.A.35) family.</text>
</comment>
<evidence type="ECO:0000256" key="17">
    <source>
        <dbReference type="ARBA" id="ARBA00078518"/>
    </source>
</evidence>
<evidence type="ECO:0000256" key="12">
    <source>
        <dbReference type="ARBA" id="ARBA00043036"/>
    </source>
</evidence>
<keyword evidence="4 18" id="KW-0812">Transmembrane</keyword>
<dbReference type="CDD" id="cd12823">
    <property type="entry name" value="Mrs2_Mfm1p-like"/>
    <property type="match status" value="1"/>
</dbReference>
<feature type="transmembrane region" description="Helical" evidence="18">
    <location>
        <begin position="806"/>
        <end position="827"/>
    </location>
</feature>
<dbReference type="Proteomes" id="UP000192596">
    <property type="component" value="Unassembled WGS sequence"/>
</dbReference>
<dbReference type="InterPro" id="IPR039204">
    <property type="entry name" value="MRS2-like"/>
</dbReference>
<evidence type="ECO:0000256" key="3">
    <source>
        <dbReference type="ARBA" id="ARBA00022448"/>
    </source>
</evidence>
<sequence length="919" mass="103775">MAESTSGRDAADFDRIARPLIDIESDSNRAAHPSVRAFLATALTLEDTWGFKDQKMNFFVYVSTLQCWEDWHDYCWPDGDDRALTLYQTLMGHASKADGLVYDQTVHKAIMHFDICHELKPDPEQPWRPFESVLTVWIEMVLCRKVVAMPDDVGREWHQIVRENFIQQFYGPKLDPKTGVRRCLADDDPWTIQSYTVDDISRTLATWDAVVTCIEQKMGLGESDATEQLLPWSSLSTAGLPIGFAREFLTHARKPRFEFIAPGLRIQDPQIFAQQARVGRCYDTPNILLFAGDDVVDAEHRTGPGQIYGQQSIPCQCGLYLLACERESSYPLEDSFSLVLPFEFPDRYHDPTGHANLSDGTPSEKHDGLLQLGVNTCSHDHAPQLKAFLDIVLANVKSRHWKVDRHGAAGGIDVWKAANTKRHWEKYVVPVGPGEIAQSCARWSTKQPTIPTAQRRCPTRPISTSSTLRETFWRRMRTEPRSENNDHYRSEDLPPLQSAFDDSPGLGGRITKPSNDLKLRCTEFDEGGNVVLVNGEFRKHELIAKYSLLPRDLRKIDSSVLPHILVRPSAILLNLLHIRCLIKYNRVLVFDVYGSTDSYAQSLFMYDLEGKLRQKQTSTTAGGALPYEFRALEAVLISVTTGLESEFEGVRDPVMRVLRELEEDIDRDKLRHLLVYSKKLSTFEQRARLVRDAIDNLLEEDDDLQDMYLTEKAQGVVREEDNHEEVELLLESYHKVADEIVQISSNLVTSIKNTEEIIRAILDANRNALMLLDLKFSILTLGTTVGMFIAALYGMNLENFIEETSFGFAGISGLCTVLAIASTIWGLRRLRKVQKVRMWGDGGSMIQPRSDRHRLPARGAFKELEASGTEGGSSRGLGEAVTGIKGREAIKQWRIEQAARAKQLKMARQEAAGQPVVRG</sequence>
<evidence type="ECO:0000256" key="8">
    <source>
        <dbReference type="ARBA" id="ARBA00022989"/>
    </source>
</evidence>
<keyword evidence="9" id="KW-0406">Ion transport</keyword>
<evidence type="ECO:0000256" key="16">
    <source>
        <dbReference type="ARBA" id="ARBA00072872"/>
    </source>
</evidence>
<dbReference type="Gene3D" id="1.20.58.340">
    <property type="entry name" value="Magnesium transport protein CorA, transmembrane region"/>
    <property type="match status" value="1"/>
</dbReference>
<keyword evidence="20" id="KW-1185">Reference proteome</keyword>
<evidence type="ECO:0000256" key="10">
    <source>
        <dbReference type="ARBA" id="ARBA00023128"/>
    </source>
</evidence>
<keyword evidence="3" id="KW-0813">Transport</keyword>
<evidence type="ECO:0000256" key="4">
    <source>
        <dbReference type="ARBA" id="ARBA00022692"/>
    </source>
</evidence>
<dbReference type="STRING" id="1507870.A0A1V8SJK8"/>
<keyword evidence="6" id="KW-0460">Magnesium</keyword>